<comment type="caution">
    <text evidence="1">The sequence shown here is derived from an EMBL/GenBank/DDBJ whole genome shotgun (WGS) entry which is preliminary data.</text>
</comment>
<accession>A0A4Y2BZI0</accession>
<gene>
    <name evidence="1" type="ORF">AVEN_182490_1</name>
</gene>
<dbReference type="EMBL" id="BGPR01000125">
    <property type="protein sequence ID" value="GBL96895.1"/>
    <property type="molecule type" value="Genomic_DNA"/>
</dbReference>
<name>A0A4Y2BZI0_ARAVE</name>
<reference evidence="1 2" key="1">
    <citation type="journal article" date="2019" name="Sci. Rep.">
        <title>Orb-weaving spider Araneus ventricosus genome elucidates the spidroin gene catalogue.</title>
        <authorList>
            <person name="Kono N."/>
            <person name="Nakamura H."/>
            <person name="Ohtoshi R."/>
            <person name="Moran D.A.P."/>
            <person name="Shinohara A."/>
            <person name="Yoshida Y."/>
            <person name="Fujiwara M."/>
            <person name="Mori M."/>
            <person name="Tomita M."/>
            <person name="Arakawa K."/>
        </authorList>
    </citation>
    <scope>NUCLEOTIDE SEQUENCE [LARGE SCALE GENOMIC DNA]</scope>
</reference>
<keyword evidence="2" id="KW-1185">Reference proteome</keyword>
<feature type="non-terminal residue" evidence="1">
    <location>
        <position position="78"/>
    </location>
</feature>
<dbReference type="AlphaFoldDB" id="A0A4Y2BZI0"/>
<dbReference type="Proteomes" id="UP000499080">
    <property type="component" value="Unassembled WGS sequence"/>
</dbReference>
<organism evidence="1 2">
    <name type="scientific">Araneus ventricosus</name>
    <name type="common">Orbweaver spider</name>
    <name type="synonym">Epeira ventricosa</name>
    <dbReference type="NCBI Taxonomy" id="182803"/>
    <lineage>
        <taxon>Eukaryota</taxon>
        <taxon>Metazoa</taxon>
        <taxon>Ecdysozoa</taxon>
        <taxon>Arthropoda</taxon>
        <taxon>Chelicerata</taxon>
        <taxon>Arachnida</taxon>
        <taxon>Araneae</taxon>
        <taxon>Araneomorphae</taxon>
        <taxon>Entelegynae</taxon>
        <taxon>Araneoidea</taxon>
        <taxon>Araneidae</taxon>
        <taxon>Araneus</taxon>
    </lineage>
</organism>
<proteinExistence type="predicted"/>
<evidence type="ECO:0000313" key="1">
    <source>
        <dbReference type="EMBL" id="GBL96895.1"/>
    </source>
</evidence>
<evidence type="ECO:0000313" key="2">
    <source>
        <dbReference type="Proteomes" id="UP000499080"/>
    </source>
</evidence>
<sequence>MGGNKPLPPPPPPEFKLACDYLMLWFLSASHSKDREGRGCRRWMVYSFVTFWGENNYVGDFLDDLLGHCSEEKVKYSV</sequence>
<protein>
    <submittedName>
        <fullName evidence="1">Uncharacterized protein</fullName>
    </submittedName>
</protein>